<name>A0A4P9X0I6_9FUNG</name>
<gene>
    <name evidence="2" type="ORF">CAUPRSCDRAFT_10898</name>
</gene>
<reference evidence="3" key="1">
    <citation type="journal article" date="2018" name="Nat. Microbiol.">
        <title>Leveraging single-cell genomics to expand the fungal tree of life.</title>
        <authorList>
            <person name="Ahrendt S.R."/>
            <person name="Quandt C.A."/>
            <person name="Ciobanu D."/>
            <person name="Clum A."/>
            <person name="Salamov A."/>
            <person name="Andreopoulos B."/>
            <person name="Cheng J.F."/>
            <person name="Woyke T."/>
            <person name="Pelin A."/>
            <person name="Henrissat B."/>
            <person name="Reynolds N.K."/>
            <person name="Benny G.L."/>
            <person name="Smith M.E."/>
            <person name="James T.Y."/>
            <person name="Grigoriev I.V."/>
        </authorList>
    </citation>
    <scope>NUCLEOTIDE SEQUENCE [LARGE SCALE GENOMIC DNA]</scope>
    <source>
        <strain evidence="3">ATCC 52028</strain>
    </source>
</reference>
<feature type="compositionally biased region" description="Low complexity" evidence="1">
    <location>
        <begin position="409"/>
        <end position="434"/>
    </location>
</feature>
<feature type="region of interest" description="Disordered" evidence="1">
    <location>
        <begin position="409"/>
        <end position="436"/>
    </location>
</feature>
<protein>
    <submittedName>
        <fullName evidence="2">Uncharacterized protein</fullName>
    </submittedName>
</protein>
<feature type="compositionally biased region" description="Low complexity" evidence="1">
    <location>
        <begin position="220"/>
        <end position="233"/>
    </location>
</feature>
<feature type="compositionally biased region" description="Polar residues" evidence="1">
    <location>
        <begin position="1"/>
        <end position="21"/>
    </location>
</feature>
<dbReference type="Proteomes" id="UP000268535">
    <property type="component" value="Unassembled WGS sequence"/>
</dbReference>
<feature type="region of interest" description="Disordered" evidence="1">
    <location>
        <begin position="259"/>
        <end position="365"/>
    </location>
</feature>
<feature type="compositionally biased region" description="Low complexity" evidence="1">
    <location>
        <begin position="259"/>
        <end position="282"/>
    </location>
</feature>
<feature type="region of interest" description="Disordered" evidence="1">
    <location>
        <begin position="1"/>
        <end position="233"/>
    </location>
</feature>
<organism evidence="2 3">
    <name type="scientific">Caulochytrium protostelioides</name>
    <dbReference type="NCBI Taxonomy" id="1555241"/>
    <lineage>
        <taxon>Eukaryota</taxon>
        <taxon>Fungi</taxon>
        <taxon>Fungi incertae sedis</taxon>
        <taxon>Chytridiomycota</taxon>
        <taxon>Chytridiomycota incertae sedis</taxon>
        <taxon>Chytridiomycetes</taxon>
        <taxon>Caulochytriales</taxon>
        <taxon>Caulochytriaceae</taxon>
        <taxon>Caulochytrium</taxon>
    </lineage>
</organism>
<feature type="compositionally biased region" description="Basic and acidic residues" evidence="1">
    <location>
        <begin position="183"/>
        <end position="192"/>
    </location>
</feature>
<evidence type="ECO:0000313" key="2">
    <source>
        <dbReference type="EMBL" id="RKO97430.1"/>
    </source>
</evidence>
<feature type="compositionally biased region" description="Polar residues" evidence="1">
    <location>
        <begin position="511"/>
        <end position="523"/>
    </location>
</feature>
<feature type="compositionally biased region" description="Polar residues" evidence="1">
    <location>
        <begin position="285"/>
        <end position="318"/>
    </location>
</feature>
<accession>A0A4P9X0I6</accession>
<dbReference type="EMBL" id="ML009273">
    <property type="protein sequence ID" value="RKO97430.1"/>
    <property type="molecule type" value="Genomic_DNA"/>
</dbReference>
<feature type="compositionally biased region" description="Basic and acidic residues" evidence="1">
    <location>
        <begin position="41"/>
        <end position="67"/>
    </location>
</feature>
<feature type="region of interest" description="Disordered" evidence="1">
    <location>
        <begin position="497"/>
        <end position="532"/>
    </location>
</feature>
<evidence type="ECO:0000313" key="3">
    <source>
        <dbReference type="Proteomes" id="UP000268535"/>
    </source>
</evidence>
<evidence type="ECO:0000256" key="1">
    <source>
        <dbReference type="SAM" id="MobiDB-lite"/>
    </source>
</evidence>
<proteinExistence type="predicted"/>
<dbReference type="AlphaFoldDB" id="A0A4P9X0I6"/>
<sequence>MSSASSRTHSGTDSLSGSDSECPSDCLCEVGVRRRSLRTASGHDGDGGGDGGRGHDRDHDRDRERDALFGAPPPRPLVAANPDLKAGPVPLVTQDPILTQAPLDTSSRPIDGWQRPPLPYEVDSAEAHGRPKGMPPHPFDLSIPSTHDAVPVAFPPSSSPSSTTTTTTTPERWTFPVHHQRPIHSETADKTRVTVLTREPSYPPDLTSPPIEERGRRVLTPPSSNPTSPLRVMVPAPSSVVPAAPAALSKVHLPTASTDATAKTPVTATTPVTSANPTAPATMISPAQTPSTRSHGSRRSVTSLGSTNTTSDRSQSCTWDDRGRPAFESGSLGSTHAMSPVDEHPPQPASASASMPTWAQTSADAVHEDFRHHSTVTLGDVPHPRPWLASSVASMGSSESMRIPTLGFSSASPSAISVSGSPSGSLSGPRVGPRTLPAPQAPVSKAATVGADKLAAPLTTLPLATPQRPGLGSRQRSWVVAAAETLGLRRPRLRRAESIAADPSDAEGVSPSMSTPSAITAGSRSRRRFGLG</sequence>
<feature type="compositionally biased region" description="Low complexity" evidence="1">
    <location>
        <begin position="159"/>
        <end position="170"/>
    </location>
</feature>